<name>A0AB39VCY5_9FUSO</name>
<proteinExistence type="predicted"/>
<reference evidence="2" key="1">
    <citation type="submission" date="2024-07" db="EMBL/GenBank/DDBJ databases">
        <authorList>
            <person name="Li X.-J."/>
            <person name="Wang X."/>
        </authorList>
    </citation>
    <scope>NUCLEOTIDE SEQUENCE</scope>
    <source>
        <strain evidence="2">HSP-342</strain>
    </source>
</reference>
<accession>A0AB39VCY5</accession>
<protein>
    <submittedName>
        <fullName evidence="2">Uncharacterized protein</fullName>
    </submittedName>
</protein>
<dbReference type="AlphaFoldDB" id="A0AB39VCY5"/>
<sequence>MMKKLVLGALLSFGMLSFSQNIKVQKGSYCKGISGKSADSGSGSGTFTRFYDTCVINGITYKNVALEYGANMAIYREAKIEQKNIVSNVKKFLNTKLEKSDVSVLKPGITLEYEKNAEIINVPFTGNKWPDEGASRSDTEEVTKDRFYIEDIYPIEADKVNKK</sequence>
<dbReference type="EMBL" id="CP165646">
    <property type="protein sequence ID" value="XDU65696.1"/>
    <property type="molecule type" value="Genomic_DNA"/>
</dbReference>
<gene>
    <name evidence="2" type="ORF">AB8B23_05970</name>
</gene>
<keyword evidence="1" id="KW-0732">Signal</keyword>
<feature type="chain" id="PRO_5044275136" evidence="1">
    <location>
        <begin position="20"/>
        <end position="163"/>
    </location>
</feature>
<evidence type="ECO:0000256" key="1">
    <source>
        <dbReference type="SAM" id="SignalP"/>
    </source>
</evidence>
<organism evidence="2">
    <name type="scientific">Leptotrichia mesophila</name>
    <dbReference type="NCBI Taxonomy" id="3239303"/>
    <lineage>
        <taxon>Bacteria</taxon>
        <taxon>Fusobacteriati</taxon>
        <taxon>Fusobacteriota</taxon>
        <taxon>Fusobacteriia</taxon>
        <taxon>Fusobacteriales</taxon>
        <taxon>Leptotrichiaceae</taxon>
        <taxon>Leptotrichia</taxon>
    </lineage>
</organism>
<feature type="signal peptide" evidence="1">
    <location>
        <begin position="1"/>
        <end position="19"/>
    </location>
</feature>
<dbReference type="RefSeq" id="WP_369713859.1">
    <property type="nucleotide sequence ID" value="NZ_CP165646.1"/>
</dbReference>
<dbReference type="KEGG" id="lmes:AB8B23_05970"/>
<evidence type="ECO:0000313" key="2">
    <source>
        <dbReference type="EMBL" id="XDU65696.1"/>
    </source>
</evidence>